<dbReference type="Proteomes" id="UP000030001">
    <property type="component" value="Unassembled WGS sequence"/>
</dbReference>
<evidence type="ECO:0000313" key="5">
    <source>
        <dbReference type="Proteomes" id="UP000030001"/>
    </source>
</evidence>
<dbReference type="CDD" id="cd01310">
    <property type="entry name" value="TatD_DNAse"/>
    <property type="match status" value="1"/>
</dbReference>
<dbReference type="GO" id="GO:0046872">
    <property type="term" value="F:metal ion binding"/>
    <property type="evidence" value="ECO:0007669"/>
    <property type="project" value="UniProtKB-KW"/>
</dbReference>
<dbReference type="NCBIfam" id="TIGR00010">
    <property type="entry name" value="YchF/TatD family DNA exonuclease"/>
    <property type="match status" value="1"/>
</dbReference>
<feature type="binding site" evidence="3">
    <location>
        <position position="162"/>
    </location>
    <ligand>
        <name>a divalent metal cation</name>
        <dbReference type="ChEBI" id="CHEBI:60240"/>
        <label>2</label>
    </ligand>
</feature>
<dbReference type="GO" id="GO:0004536">
    <property type="term" value="F:DNA nuclease activity"/>
    <property type="evidence" value="ECO:0007669"/>
    <property type="project" value="InterPro"/>
</dbReference>
<dbReference type="EMBL" id="JROC01000019">
    <property type="protein sequence ID" value="KGL67517.1"/>
    <property type="molecule type" value="Genomic_DNA"/>
</dbReference>
<feature type="binding site" evidence="3">
    <location>
        <position position="14"/>
    </location>
    <ligand>
        <name>a divalent metal cation</name>
        <dbReference type="ChEBI" id="CHEBI:60240"/>
        <label>1</label>
    </ligand>
</feature>
<keyword evidence="2 4" id="KW-0378">Hydrolase</keyword>
<dbReference type="InterPro" id="IPR018228">
    <property type="entry name" value="DNase_TatD-rel_CS"/>
</dbReference>
<dbReference type="PANTHER" id="PTHR46124">
    <property type="entry name" value="D-AMINOACYL-TRNA DEACYLASE"/>
    <property type="match status" value="1"/>
</dbReference>
<feature type="binding site" evidence="3">
    <location>
        <position position="137"/>
    </location>
    <ligand>
        <name>a divalent metal cation</name>
        <dbReference type="ChEBI" id="CHEBI:60240"/>
        <label>2</label>
    </ligand>
</feature>
<evidence type="ECO:0000256" key="3">
    <source>
        <dbReference type="PIRSR" id="PIRSR005902-1"/>
    </source>
</evidence>
<name>A0A099YDS3_LIMMU</name>
<evidence type="ECO:0000256" key="1">
    <source>
        <dbReference type="ARBA" id="ARBA00022723"/>
    </source>
</evidence>
<protein>
    <submittedName>
        <fullName evidence="4">Hydrolase TatD</fullName>
    </submittedName>
</protein>
<feature type="binding site" evidence="3">
    <location>
        <position position="100"/>
    </location>
    <ligand>
        <name>a divalent metal cation</name>
        <dbReference type="ChEBI" id="CHEBI:60240"/>
        <label>1</label>
    </ligand>
</feature>
<dbReference type="SUPFAM" id="SSF51556">
    <property type="entry name" value="Metallo-dependent hydrolases"/>
    <property type="match status" value="1"/>
</dbReference>
<dbReference type="AlphaFoldDB" id="A0A099YDS3"/>
<dbReference type="InterPro" id="IPR032466">
    <property type="entry name" value="Metal_Hydrolase"/>
</dbReference>
<feature type="binding site" evidence="3">
    <location>
        <position position="212"/>
    </location>
    <ligand>
        <name>a divalent metal cation</name>
        <dbReference type="ChEBI" id="CHEBI:60240"/>
        <label>1</label>
    </ligand>
</feature>
<dbReference type="PIRSF" id="PIRSF005902">
    <property type="entry name" value="DNase_TatD"/>
    <property type="match status" value="1"/>
</dbReference>
<gene>
    <name evidence="4" type="ORF">LX03_00735</name>
</gene>
<dbReference type="Pfam" id="PF01026">
    <property type="entry name" value="TatD_DNase"/>
    <property type="match status" value="1"/>
</dbReference>
<dbReference type="PROSITE" id="PS01137">
    <property type="entry name" value="TATD_1"/>
    <property type="match status" value="1"/>
</dbReference>
<dbReference type="FunFam" id="3.20.20.140:FF:000005">
    <property type="entry name" value="TatD family hydrolase"/>
    <property type="match status" value="1"/>
</dbReference>
<feature type="binding site" evidence="3">
    <location>
        <position position="16"/>
    </location>
    <ligand>
        <name>a divalent metal cation</name>
        <dbReference type="ChEBI" id="CHEBI:60240"/>
        <label>1</label>
    </ligand>
</feature>
<evidence type="ECO:0000256" key="2">
    <source>
        <dbReference type="ARBA" id="ARBA00022801"/>
    </source>
</evidence>
<reference evidence="4 5" key="1">
    <citation type="submission" date="2014-09" db="EMBL/GenBank/DDBJ databases">
        <title>Lactobacillus mucosae CRL573 Genome Sequencing.</title>
        <authorList>
            <person name="Bleckwedel J."/>
            <person name="Teran L.C."/>
            <person name="Bonacina J."/>
            <person name="Saavedra L."/>
            <person name="Mozzi F.B."/>
            <person name="Raya R.R."/>
        </authorList>
    </citation>
    <scope>NUCLEOTIDE SEQUENCE [LARGE SCALE GENOMIC DNA]</scope>
    <source>
        <strain evidence="4 5">CRL573</strain>
    </source>
</reference>
<evidence type="ECO:0000313" key="4">
    <source>
        <dbReference type="EMBL" id="KGL67517.1"/>
    </source>
</evidence>
<dbReference type="InterPro" id="IPR001130">
    <property type="entry name" value="TatD-like"/>
</dbReference>
<comment type="caution">
    <text evidence="4">The sequence shown here is derived from an EMBL/GenBank/DDBJ whole genome shotgun (WGS) entry which is preliminary data.</text>
</comment>
<dbReference type="InterPro" id="IPR015991">
    <property type="entry name" value="TatD/YcfH-like"/>
</dbReference>
<sequence>MAGLKPELKIYDSHTHLNDDVFYDDVPAYLARAQHFGVVEMNMIGSNELLNQRAIELAHQYKGLHAVIGWHPEDIARFNNAAEELLLKQLTDSVVVGIGEIGLDYFNDEHSPHDEQKRVFERQLAIARDLRLPVSIHCRDALADTYQILKNAHVEEFGGVMHSFNGDVEWMQRFLDLGMAISYSGVVTFNSAKDVQAAMLATPLDHLLVETDAPYLTPVPYRGQRNEPGFTRFTLEKIAELREESLEDVARATYANASRLFLNH</sequence>
<keyword evidence="1 3" id="KW-0479">Metal-binding</keyword>
<accession>A0A099YDS3</accession>
<dbReference type="RefSeq" id="WP_034539062.1">
    <property type="nucleotide sequence ID" value="NZ_JBJNQK010000011.1"/>
</dbReference>
<proteinExistence type="predicted"/>
<dbReference type="GO" id="GO:0005829">
    <property type="term" value="C:cytosol"/>
    <property type="evidence" value="ECO:0007669"/>
    <property type="project" value="TreeGrafter"/>
</dbReference>
<organism evidence="4 5">
    <name type="scientific">Limosilactobacillus mucosae</name>
    <name type="common">Lactobacillus mucosae</name>
    <dbReference type="NCBI Taxonomy" id="97478"/>
    <lineage>
        <taxon>Bacteria</taxon>
        <taxon>Bacillati</taxon>
        <taxon>Bacillota</taxon>
        <taxon>Bacilli</taxon>
        <taxon>Lactobacillales</taxon>
        <taxon>Lactobacillaceae</taxon>
        <taxon>Limosilactobacillus</taxon>
    </lineage>
</organism>
<dbReference type="Gene3D" id="3.20.20.140">
    <property type="entry name" value="Metal-dependent hydrolases"/>
    <property type="match status" value="1"/>
</dbReference>
<dbReference type="GO" id="GO:0016788">
    <property type="term" value="F:hydrolase activity, acting on ester bonds"/>
    <property type="evidence" value="ECO:0007669"/>
    <property type="project" value="InterPro"/>
</dbReference>
<dbReference type="PANTHER" id="PTHR46124:SF2">
    <property type="entry name" value="D-AMINOACYL-TRNA DEACYLASE"/>
    <property type="match status" value="1"/>
</dbReference>